<feature type="region of interest" description="Disordered" evidence="1">
    <location>
        <begin position="1"/>
        <end position="24"/>
    </location>
</feature>
<sequence length="76" mass="8960">MIQISQKENKVTKKGRPKGKRSNPDFEQVTAYVRKDTYRQTKIALLNREDKLDFSDLVEQLLNEWLSTQKSENANF</sequence>
<gene>
    <name evidence="2" type="ORF">GGC33_15485</name>
</gene>
<dbReference type="EMBL" id="WMIA01000025">
    <property type="protein sequence ID" value="MTF40321.1"/>
    <property type="molecule type" value="Genomic_DNA"/>
</dbReference>
<evidence type="ECO:0000313" key="2">
    <source>
        <dbReference type="EMBL" id="MTF40321.1"/>
    </source>
</evidence>
<evidence type="ECO:0008006" key="4">
    <source>
        <dbReference type="Google" id="ProtNLM"/>
    </source>
</evidence>
<feature type="compositionally biased region" description="Basic residues" evidence="1">
    <location>
        <begin position="12"/>
        <end position="21"/>
    </location>
</feature>
<dbReference type="Proteomes" id="UP000437131">
    <property type="component" value="Unassembled WGS sequence"/>
</dbReference>
<dbReference type="AlphaFoldDB" id="A0A844GZA5"/>
<comment type="caution">
    <text evidence="2">The sequence shown here is derived from an EMBL/GenBank/DDBJ whole genome shotgun (WGS) entry which is preliminary data.</text>
</comment>
<reference evidence="2 3" key="1">
    <citation type="submission" date="2019-11" db="EMBL/GenBank/DDBJ databases">
        <title>Isolation of a new High Light Tolerant Cyanobacteria.</title>
        <authorList>
            <person name="Dobson Z."/>
            <person name="Vaughn N."/>
            <person name="Vaughn M."/>
            <person name="Fromme P."/>
            <person name="Mazor Y."/>
        </authorList>
    </citation>
    <scope>NUCLEOTIDE SEQUENCE [LARGE SCALE GENOMIC DNA]</scope>
    <source>
        <strain evidence="2 3">0216</strain>
    </source>
</reference>
<name>A0A844GZA5_9CHRO</name>
<protein>
    <recommendedName>
        <fullName evidence="4">CopG family transcriptional regulator</fullName>
    </recommendedName>
</protein>
<organism evidence="2 3">
    <name type="scientific">Cyanobacterium aponinum 0216</name>
    <dbReference type="NCBI Taxonomy" id="2676140"/>
    <lineage>
        <taxon>Bacteria</taxon>
        <taxon>Bacillati</taxon>
        <taxon>Cyanobacteriota</taxon>
        <taxon>Cyanophyceae</taxon>
        <taxon>Oscillatoriophycideae</taxon>
        <taxon>Chroococcales</taxon>
        <taxon>Geminocystaceae</taxon>
        <taxon>Cyanobacterium</taxon>
    </lineage>
</organism>
<proteinExistence type="predicted"/>
<accession>A0A844GZA5</accession>
<evidence type="ECO:0000313" key="3">
    <source>
        <dbReference type="Proteomes" id="UP000437131"/>
    </source>
</evidence>
<evidence type="ECO:0000256" key="1">
    <source>
        <dbReference type="SAM" id="MobiDB-lite"/>
    </source>
</evidence>